<dbReference type="Proteomes" id="UP000799438">
    <property type="component" value="Unassembled WGS sequence"/>
</dbReference>
<evidence type="ECO:0008006" key="4">
    <source>
        <dbReference type="Google" id="ProtNLM"/>
    </source>
</evidence>
<dbReference type="RefSeq" id="XP_033396439.1">
    <property type="nucleotide sequence ID" value="XM_033542224.1"/>
</dbReference>
<evidence type="ECO:0000313" key="3">
    <source>
        <dbReference type="Proteomes" id="UP000799438"/>
    </source>
</evidence>
<accession>A0A6A6B9L7</accession>
<dbReference type="InterPro" id="IPR038883">
    <property type="entry name" value="AN11006-like"/>
</dbReference>
<dbReference type="PANTHER" id="PTHR42085:SF1">
    <property type="entry name" value="F-BOX DOMAIN-CONTAINING PROTEIN"/>
    <property type="match status" value="1"/>
</dbReference>
<proteinExistence type="predicted"/>
<feature type="compositionally biased region" description="Basic residues" evidence="1">
    <location>
        <begin position="492"/>
        <end position="502"/>
    </location>
</feature>
<dbReference type="EMBL" id="ML995489">
    <property type="protein sequence ID" value="KAF2140726.1"/>
    <property type="molecule type" value="Genomic_DNA"/>
</dbReference>
<evidence type="ECO:0000313" key="2">
    <source>
        <dbReference type="EMBL" id="KAF2140726.1"/>
    </source>
</evidence>
<name>A0A6A6B9L7_9PEZI</name>
<dbReference type="GeneID" id="54299721"/>
<dbReference type="PANTHER" id="PTHR42085">
    <property type="entry name" value="F-BOX DOMAIN-CONTAINING PROTEIN"/>
    <property type="match status" value="1"/>
</dbReference>
<gene>
    <name evidence="2" type="ORF">K452DRAFT_299445</name>
</gene>
<reference evidence="2" key="1">
    <citation type="journal article" date="2020" name="Stud. Mycol.">
        <title>101 Dothideomycetes genomes: a test case for predicting lifestyles and emergence of pathogens.</title>
        <authorList>
            <person name="Haridas S."/>
            <person name="Albert R."/>
            <person name="Binder M."/>
            <person name="Bloem J."/>
            <person name="Labutti K."/>
            <person name="Salamov A."/>
            <person name="Andreopoulos B."/>
            <person name="Baker S."/>
            <person name="Barry K."/>
            <person name="Bills G."/>
            <person name="Bluhm B."/>
            <person name="Cannon C."/>
            <person name="Castanera R."/>
            <person name="Culley D."/>
            <person name="Daum C."/>
            <person name="Ezra D."/>
            <person name="Gonzalez J."/>
            <person name="Henrissat B."/>
            <person name="Kuo A."/>
            <person name="Liang C."/>
            <person name="Lipzen A."/>
            <person name="Lutzoni F."/>
            <person name="Magnuson J."/>
            <person name="Mondo S."/>
            <person name="Nolan M."/>
            <person name="Ohm R."/>
            <person name="Pangilinan J."/>
            <person name="Park H.-J."/>
            <person name="Ramirez L."/>
            <person name="Alfaro M."/>
            <person name="Sun H."/>
            <person name="Tritt A."/>
            <person name="Yoshinaga Y."/>
            <person name="Zwiers L.-H."/>
            <person name="Turgeon B."/>
            <person name="Goodwin S."/>
            <person name="Spatafora J."/>
            <person name="Crous P."/>
            <person name="Grigoriev I."/>
        </authorList>
    </citation>
    <scope>NUCLEOTIDE SEQUENCE</scope>
    <source>
        <strain evidence="2">CBS 121167</strain>
    </source>
</reference>
<feature type="compositionally biased region" description="Basic residues" evidence="1">
    <location>
        <begin position="528"/>
        <end position="540"/>
    </location>
</feature>
<dbReference type="AlphaFoldDB" id="A0A6A6B9L7"/>
<feature type="region of interest" description="Disordered" evidence="1">
    <location>
        <begin position="492"/>
        <end position="540"/>
    </location>
</feature>
<keyword evidence="3" id="KW-1185">Reference proteome</keyword>
<protein>
    <recommendedName>
        <fullName evidence="4">F-box domain-containing protein</fullName>
    </recommendedName>
</protein>
<feature type="region of interest" description="Disordered" evidence="1">
    <location>
        <begin position="1"/>
        <end position="53"/>
    </location>
</feature>
<organism evidence="2 3">
    <name type="scientific">Aplosporella prunicola CBS 121167</name>
    <dbReference type="NCBI Taxonomy" id="1176127"/>
    <lineage>
        <taxon>Eukaryota</taxon>
        <taxon>Fungi</taxon>
        <taxon>Dikarya</taxon>
        <taxon>Ascomycota</taxon>
        <taxon>Pezizomycotina</taxon>
        <taxon>Dothideomycetes</taxon>
        <taxon>Dothideomycetes incertae sedis</taxon>
        <taxon>Botryosphaeriales</taxon>
        <taxon>Aplosporellaceae</taxon>
        <taxon>Aplosporella</taxon>
    </lineage>
</organism>
<evidence type="ECO:0000256" key="1">
    <source>
        <dbReference type="SAM" id="MobiDB-lite"/>
    </source>
</evidence>
<dbReference type="OrthoDB" id="3510794at2759"/>
<sequence length="540" mass="60813">MPKRVAGRTPSSSEPVPKKNKVSPPARSVKKQTPTQSGRSKKARNSATKALNLTTRRATRSMTLERRTVFPFLRLPGELRNLIYSLTLNFNGTKKYLDIYFDSHTDGWHEKPIVHKETPSILLVNKQILRESLYILHRKKLTLSHGFIPYEHVSYIISPPLLANLREVDFTRDISSADNSHCWCDIMEFFHLINDCIDIWVEPHPDEPPVDYRNNPDSPNNMGHNLQYLNIDVRGNEIARHLEQCPPTGQCFFLDEIQQMLANCKRLRGIKKVTFGGFLAQYAQEAKKAMETPPCYLLRLPKDVRSRIWSYCADWNAVNAAITHDPTSRNTTSSTPSVLLLNTRISAEASAVLRAKPLMLTSPPQAEADLTKFMNPQTFCTVRHLEVHVDLSSLNTIDARAMSAAWKSYLGSLATLLQEKQSHSLDTLHIHLRSYNDVSARDPEDANTTNALMYAAIVELSGLADKTVGKGIREITFGGDVPVEVKHAFNNKQHKSGRKSNKREKGFAWVDVSNPGGVSASGWDGLLRRTRSSKRNGNKP</sequence>